<dbReference type="Proteomes" id="UP000332933">
    <property type="component" value="Unassembled WGS sequence"/>
</dbReference>
<gene>
    <name evidence="4" type="primary">Aste57867_7709</name>
    <name evidence="3" type="ORF">As57867_007680</name>
    <name evidence="4" type="ORF">ASTE57867_7709</name>
</gene>
<name>A0A485KIP7_9STRA</name>
<dbReference type="SUPFAM" id="SSF63825">
    <property type="entry name" value="YWTD domain"/>
    <property type="match status" value="2"/>
</dbReference>
<evidence type="ECO:0000313" key="4">
    <source>
        <dbReference type="EMBL" id="VFT84612.1"/>
    </source>
</evidence>
<dbReference type="EMBL" id="CAADRA010004437">
    <property type="protein sequence ID" value="VFT84612.1"/>
    <property type="molecule type" value="Genomic_DNA"/>
</dbReference>
<evidence type="ECO:0000313" key="3">
    <source>
        <dbReference type="EMBL" id="KAF0702989.1"/>
    </source>
</evidence>
<dbReference type="InterPro" id="IPR002909">
    <property type="entry name" value="IPT_dom"/>
</dbReference>
<dbReference type="SMART" id="SM00135">
    <property type="entry name" value="LY"/>
    <property type="match status" value="3"/>
</dbReference>
<reference evidence="4 5" key="1">
    <citation type="submission" date="2019-03" db="EMBL/GenBank/DDBJ databases">
        <authorList>
            <person name="Gaulin E."/>
            <person name="Dumas B."/>
        </authorList>
    </citation>
    <scope>NUCLEOTIDE SEQUENCE [LARGE SCALE GENOMIC DNA]</scope>
    <source>
        <strain evidence="4">CBS 568.67</strain>
    </source>
</reference>
<dbReference type="InterPro" id="IPR000033">
    <property type="entry name" value="LDLR_classB_rpt"/>
</dbReference>
<dbReference type="PANTHER" id="PTHR46513">
    <property type="entry name" value="VITELLOGENIN RECEPTOR-LIKE PROTEIN-RELATED-RELATED"/>
    <property type="match status" value="1"/>
</dbReference>
<keyword evidence="5" id="KW-1185">Reference proteome</keyword>
<proteinExistence type="predicted"/>
<dbReference type="Gene3D" id="2.60.40.10">
    <property type="entry name" value="Immunoglobulins"/>
    <property type="match status" value="1"/>
</dbReference>
<dbReference type="Pfam" id="PF01833">
    <property type="entry name" value="TIG"/>
    <property type="match status" value="1"/>
</dbReference>
<dbReference type="InterPro" id="IPR013783">
    <property type="entry name" value="Ig-like_fold"/>
</dbReference>
<sequence>MGQSWYLLMVLAVTTASNVVYYRQDYSNNVIARSDDFTTRTIVDSPAWNKIIGMTVHEQAAKLYWSDGTVIWRSNIDGSSVEVFVGAFVSVTLQGYNFGASANDVTLTVLTYLCTSILSWSPTTVTCLLRIPAVASSNYVTPPDVTIQTPFGSTTGITPAINDLLSSKAYVKPLVSNISIQVTLLSPHTLAIDNFDATAKWLYFSSYVCGCIYRAHVQTMDATVWSVYGMSIFGTLLRYTVESKGTINLLDVSNTSNAPIVIIQNLKSPRGICVDHTNSVLYFVEKGGKIFKALTNGKSFSDQQQNSIQIQRLMGLSSFTRLNGIALDETNNMLYWSESNSNVIARAPLDILQRQIVIGGGPNSIISWPRHVHVTQSDALFFSEYGGRISSGAVGTNGPFNYILNLVTEVLMETNTPDQPMHFYGLE</sequence>
<keyword evidence="1" id="KW-0732">Signal</keyword>
<evidence type="ECO:0000313" key="5">
    <source>
        <dbReference type="Proteomes" id="UP000332933"/>
    </source>
</evidence>
<protein>
    <submittedName>
        <fullName evidence="4">Aste57867_7709 protein</fullName>
    </submittedName>
</protein>
<feature type="signal peptide" evidence="1">
    <location>
        <begin position="1"/>
        <end position="16"/>
    </location>
</feature>
<dbReference type="InterPro" id="IPR050778">
    <property type="entry name" value="Cueball_EGF_LRP_Nidogen"/>
</dbReference>
<evidence type="ECO:0000256" key="1">
    <source>
        <dbReference type="SAM" id="SignalP"/>
    </source>
</evidence>
<dbReference type="OrthoDB" id="72419at2759"/>
<dbReference type="AlphaFoldDB" id="A0A485KIP7"/>
<accession>A0A485KIP7</accession>
<organism evidence="4 5">
    <name type="scientific">Aphanomyces stellatus</name>
    <dbReference type="NCBI Taxonomy" id="120398"/>
    <lineage>
        <taxon>Eukaryota</taxon>
        <taxon>Sar</taxon>
        <taxon>Stramenopiles</taxon>
        <taxon>Oomycota</taxon>
        <taxon>Saprolegniomycetes</taxon>
        <taxon>Saprolegniales</taxon>
        <taxon>Verrucalvaceae</taxon>
        <taxon>Aphanomyces</taxon>
    </lineage>
</organism>
<reference evidence="3" key="2">
    <citation type="submission" date="2019-06" db="EMBL/GenBank/DDBJ databases">
        <title>Genomics analysis of Aphanomyces spp. identifies a new class of oomycete effector associated with host adaptation.</title>
        <authorList>
            <person name="Gaulin E."/>
        </authorList>
    </citation>
    <scope>NUCLEOTIDE SEQUENCE</scope>
    <source>
        <strain evidence="3">CBS 578.67</strain>
    </source>
</reference>
<feature type="domain" description="IPT/TIG" evidence="2">
    <location>
        <begin position="90"/>
        <end position="130"/>
    </location>
</feature>
<dbReference type="Gene3D" id="2.120.10.30">
    <property type="entry name" value="TolB, C-terminal domain"/>
    <property type="match status" value="1"/>
</dbReference>
<dbReference type="EMBL" id="VJMH01004419">
    <property type="protein sequence ID" value="KAF0702989.1"/>
    <property type="molecule type" value="Genomic_DNA"/>
</dbReference>
<evidence type="ECO:0000259" key="2">
    <source>
        <dbReference type="Pfam" id="PF01833"/>
    </source>
</evidence>
<feature type="chain" id="PRO_5033436893" evidence="1">
    <location>
        <begin position="17"/>
        <end position="427"/>
    </location>
</feature>
<dbReference type="InterPro" id="IPR011042">
    <property type="entry name" value="6-blade_b-propeller_TolB-like"/>
</dbReference>